<organism evidence="2 3">
    <name type="scientific">Schistosoma margrebowiei</name>
    <dbReference type="NCBI Taxonomy" id="48269"/>
    <lineage>
        <taxon>Eukaryota</taxon>
        <taxon>Metazoa</taxon>
        <taxon>Spiralia</taxon>
        <taxon>Lophotrochozoa</taxon>
        <taxon>Platyhelminthes</taxon>
        <taxon>Trematoda</taxon>
        <taxon>Digenea</taxon>
        <taxon>Strigeidida</taxon>
        <taxon>Schistosomatoidea</taxon>
        <taxon>Schistosomatidae</taxon>
        <taxon>Schistosoma</taxon>
    </lineage>
</organism>
<reference evidence="2 3" key="1">
    <citation type="submission" date="2018-11" db="EMBL/GenBank/DDBJ databases">
        <authorList>
            <consortium name="Pathogen Informatics"/>
        </authorList>
    </citation>
    <scope>NUCLEOTIDE SEQUENCE [LARGE SCALE GENOMIC DNA]</scope>
    <source>
        <strain evidence="2 3">Zambia</strain>
    </source>
</reference>
<evidence type="ECO:0000256" key="1">
    <source>
        <dbReference type="SAM" id="MobiDB-lite"/>
    </source>
</evidence>
<name>A0A183MV78_9TREM</name>
<dbReference type="AlphaFoldDB" id="A0A183MV78"/>
<keyword evidence="3" id="KW-1185">Reference proteome</keyword>
<protein>
    <submittedName>
        <fullName evidence="2">Uncharacterized protein</fullName>
    </submittedName>
</protein>
<dbReference type="Proteomes" id="UP000277204">
    <property type="component" value="Unassembled WGS sequence"/>
</dbReference>
<evidence type="ECO:0000313" key="3">
    <source>
        <dbReference type="Proteomes" id="UP000277204"/>
    </source>
</evidence>
<accession>A0A183MV78</accession>
<feature type="compositionally biased region" description="Basic and acidic residues" evidence="1">
    <location>
        <begin position="42"/>
        <end position="66"/>
    </location>
</feature>
<dbReference type="EMBL" id="UZAI01018130">
    <property type="protein sequence ID" value="VDP33612.1"/>
    <property type="molecule type" value="Genomic_DNA"/>
</dbReference>
<evidence type="ECO:0000313" key="2">
    <source>
        <dbReference type="EMBL" id="VDP33612.1"/>
    </source>
</evidence>
<proteinExistence type="predicted"/>
<sequence>MKSPLTLTTGLVPPDTDIGNHAPLVETEDLDKTATASNSHSVLRDNSDIQDRPDMSLEDRTKRKKA</sequence>
<feature type="region of interest" description="Disordered" evidence="1">
    <location>
        <begin position="1"/>
        <end position="66"/>
    </location>
</feature>
<gene>
    <name evidence="2" type="ORF">SMRZ_LOCUS19953</name>
</gene>